<dbReference type="RefSeq" id="WP_021200057.1">
    <property type="nucleotide sequence ID" value="NZ_ATAO01000193.1"/>
</dbReference>
<name>T5K638_MICMQ</name>
<sequence>MTNDDETAPTLPGLEYVPENQAGVSPMRAAVIATIQALEADALLEPRHVAMCQLALELADAVTAGRRSGRASAAAMAAGQLRDTLLALPAPIAGDIAQRFADFVDSLRDDE</sequence>
<evidence type="ECO:0000313" key="2">
    <source>
        <dbReference type="Proteomes" id="UP000016033"/>
    </source>
</evidence>
<protein>
    <submittedName>
        <fullName evidence="1">Uncharacterized protein</fullName>
    </submittedName>
</protein>
<dbReference type="AlphaFoldDB" id="T5K638"/>
<accession>T5K638</accession>
<organism evidence="1 2">
    <name type="scientific">Microbacterium maritypicum MF109</name>
    <dbReference type="NCBI Taxonomy" id="1333857"/>
    <lineage>
        <taxon>Bacteria</taxon>
        <taxon>Bacillati</taxon>
        <taxon>Actinomycetota</taxon>
        <taxon>Actinomycetes</taxon>
        <taxon>Micrococcales</taxon>
        <taxon>Microbacteriaceae</taxon>
        <taxon>Microbacterium</taxon>
    </lineage>
</organism>
<proteinExistence type="predicted"/>
<dbReference type="Proteomes" id="UP000016033">
    <property type="component" value="Unassembled WGS sequence"/>
</dbReference>
<dbReference type="EMBL" id="ATAO01000193">
    <property type="protein sequence ID" value="EQM75929.1"/>
    <property type="molecule type" value="Genomic_DNA"/>
</dbReference>
<dbReference type="PATRIC" id="fig|1333857.3.peg.2097"/>
<gene>
    <name evidence="1" type="ORF">L687_18640</name>
</gene>
<evidence type="ECO:0000313" key="1">
    <source>
        <dbReference type="EMBL" id="EQM75929.1"/>
    </source>
</evidence>
<comment type="caution">
    <text evidence="1">The sequence shown here is derived from an EMBL/GenBank/DDBJ whole genome shotgun (WGS) entry which is preliminary data.</text>
</comment>
<reference evidence="1 2" key="1">
    <citation type="journal article" date="2013" name="Genome Announc.">
        <title>Whole-genome sequences of five oyster-associated bacteria show potential for crude oil hydrocarbon degradation.</title>
        <authorList>
            <person name="Chauhan A."/>
            <person name="Green S."/>
            <person name="Pathak A."/>
            <person name="Thomas J."/>
            <person name="Venkatramanan R."/>
        </authorList>
    </citation>
    <scope>NUCLEOTIDE SEQUENCE [LARGE SCALE GENOMIC DNA]</scope>
    <source>
        <strain evidence="1 2">MF109</strain>
    </source>
</reference>